<dbReference type="EMBL" id="JACEFO010001756">
    <property type="protein sequence ID" value="KAF8708847.1"/>
    <property type="molecule type" value="Genomic_DNA"/>
</dbReference>
<keyword evidence="2" id="KW-1133">Transmembrane helix</keyword>
<evidence type="ECO:0000313" key="4">
    <source>
        <dbReference type="Proteomes" id="UP000636709"/>
    </source>
</evidence>
<dbReference type="InterPro" id="IPR050592">
    <property type="entry name" value="GDSL_lipolytic_enzyme"/>
</dbReference>
<evidence type="ECO:0000256" key="2">
    <source>
        <dbReference type="SAM" id="Phobius"/>
    </source>
</evidence>
<dbReference type="CDD" id="cd01837">
    <property type="entry name" value="SGNH_plant_lipase_like"/>
    <property type="match status" value="1"/>
</dbReference>
<dbReference type="InterPro" id="IPR036514">
    <property type="entry name" value="SGNH_hydro_sf"/>
</dbReference>
<sequence>MQLLSLATYHEGRRRNEGKEGTRSDPSMSSPPLVVVVLLLLLVTTALARCLLLVEAYQYNASSGPLVTSVIVFGDSIVDPGNNNGLPTLIKANHPPYGKDFINHQPTGRYSNGLIPTDLIAQGLGVKQLLPGYVGVDLSPEDLLTGVSFASGATGFDPLTPVVVSVISLEQQLLYFDEYRRRLVDIAGEEETEKIIGGALFVVCAGTDDVANTYFTTPFRSVAYDIPSYVELLVSGAEAFLRNVSARGASKVGFVGMPPVGCVPSQRTLGGGPGRDCEPERNRAAQLYNARAQEMIAGLNAEPGFPTLVVFLDIYRILDDLMERGDRYGFTETTRGCCGTGTIEVTGLCDSRFVSVCDHVDHYVFFDSYHPTERAYRIIVNDIFDNYIQDLL</sequence>
<comment type="similarity">
    <text evidence="1">Belongs to the 'GDSL' lipolytic enzyme family.</text>
</comment>
<keyword evidence="2" id="KW-0812">Transmembrane</keyword>
<dbReference type="OrthoDB" id="1600564at2759"/>
<accession>A0A835C3U3</accession>
<dbReference type="InterPro" id="IPR035669">
    <property type="entry name" value="SGNH_plant_lipase-like"/>
</dbReference>
<dbReference type="Pfam" id="PF00657">
    <property type="entry name" value="Lipase_GDSL"/>
    <property type="match status" value="1"/>
</dbReference>
<evidence type="ECO:0008006" key="5">
    <source>
        <dbReference type="Google" id="ProtNLM"/>
    </source>
</evidence>
<dbReference type="AlphaFoldDB" id="A0A835C3U3"/>
<organism evidence="3 4">
    <name type="scientific">Digitaria exilis</name>
    <dbReference type="NCBI Taxonomy" id="1010633"/>
    <lineage>
        <taxon>Eukaryota</taxon>
        <taxon>Viridiplantae</taxon>
        <taxon>Streptophyta</taxon>
        <taxon>Embryophyta</taxon>
        <taxon>Tracheophyta</taxon>
        <taxon>Spermatophyta</taxon>
        <taxon>Magnoliopsida</taxon>
        <taxon>Liliopsida</taxon>
        <taxon>Poales</taxon>
        <taxon>Poaceae</taxon>
        <taxon>PACMAD clade</taxon>
        <taxon>Panicoideae</taxon>
        <taxon>Panicodae</taxon>
        <taxon>Paniceae</taxon>
        <taxon>Anthephorinae</taxon>
        <taxon>Digitaria</taxon>
    </lineage>
</organism>
<evidence type="ECO:0000256" key="1">
    <source>
        <dbReference type="ARBA" id="ARBA00008668"/>
    </source>
</evidence>
<dbReference type="InterPro" id="IPR001087">
    <property type="entry name" value="GDSL"/>
</dbReference>
<feature type="transmembrane region" description="Helical" evidence="2">
    <location>
        <begin position="33"/>
        <end position="54"/>
    </location>
</feature>
<proteinExistence type="inferred from homology"/>
<name>A0A835C3U3_9POAL</name>
<reference evidence="3" key="1">
    <citation type="submission" date="2020-07" db="EMBL/GenBank/DDBJ databases">
        <title>Genome sequence and genetic diversity analysis of an under-domesticated orphan crop, white fonio (Digitaria exilis).</title>
        <authorList>
            <person name="Bennetzen J.L."/>
            <person name="Chen S."/>
            <person name="Ma X."/>
            <person name="Wang X."/>
            <person name="Yssel A.E.J."/>
            <person name="Chaluvadi S.R."/>
            <person name="Johnson M."/>
            <person name="Gangashetty P."/>
            <person name="Hamidou F."/>
            <person name="Sanogo M.D."/>
            <person name="Zwaenepoel A."/>
            <person name="Wallace J."/>
            <person name="Van De Peer Y."/>
            <person name="Van Deynze A."/>
        </authorList>
    </citation>
    <scope>NUCLEOTIDE SEQUENCE</scope>
    <source>
        <tissue evidence="3">Leaves</tissue>
    </source>
</reference>
<keyword evidence="4" id="KW-1185">Reference proteome</keyword>
<dbReference type="PANTHER" id="PTHR45642:SF95">
    <property type="entry name" value="GDSL-LIKE LIPASE_ACYLHYDROLASE FAMILY PROTEIN, EXPRESSED"/>
    <property type="match status" value="1"/>
</dbReference>
<dbReference type="Gene3D" id="3.40.50.1110">
    <property type="entry name" value="SGNH hydrolase"/>
    <property type="match status" value="1"/>
</dbReference>
<keyword evidence="2" id="KW-0472">Membrane</keyword>
<dbReference type="GO" id="GO:0016788">
    <property type="term" value="F:hydrolase activity, acting on ester bonds"/>
    <property type="evidence" value="ECO:0007669"/>
    <property type="project" value="InterPro"/>
</dbReference>
<dbReference type="SUPFAM" id="SSF52266">
    <property type="entry name" value="SGNH hydrolase"/>
    <property type="match status" value="1"/>
</dbReference>
<comment type="caution">
    <text evidence="3">The sequence shown here is derived from an EMBL/GenBank/DDBJ whole genome shotgun (WGS) entry which is preliminary data.</text>
</comment>
<dbReference type="Proteomes" id="UP000636709">
    <property type="component" value="Unassembled WGS sequence"/>
</dbReference>
<gene>
    <name evidence="3" type="ORF">HU200_030238</name>
</gene>
<protein>
    <recommendedName>
        <fullName evidence="5">GDSL esterase/lipase EXL3</fullName>
    </recommendedName>
</protein>
<dbReference type="PANTHER" id="PTHR45642">
    <property type="entry name" value="GDSL ESTERASE/LIPASE EXL3"/>
    <property type="match status" value="1"/>
</dbReference>
<evidence type="ECO:0000313" key="3">
    <source>
        <dbReference type="EMBL" id="KAF8708847.1"/>
    </source>
</evidence>